<name>A0A0E0FAC3_9ORYZ</name>
<reference evidence="5" key="2">
    <citation type="submission" date="2018-05" db="EMBL/GenBank/DDBJ databases">
        <title>OmerRS3 (Oryza meridionalis Reference Sequence Version 3).</title>
        <authorList>
            <person name="Zhang J."/>
            <person name="Kudrna D."/>
            <person name="Lee S."/>
            <person name="Talag J."/>
            <person name="Welchert J."/>
            <person name="Wing R.A."/>
        </authorList>
    </citation>
    <scope>NUCLEOTIDE SEQUENCE [LARGE SCALE GENOMIC DNA]</scope>
    <source>
        <strain evidence="5">cv. OR44</strain>
    </source>
</reference>
<evidence type="ECO:0000256" key="1">
    <source>
        <dbReference type="ARBA" id="ARBA00022670"/>
    </source>
</evidence>
<organism evidence="5">
    <name type="scientific">Oryza meridionalis</name>
    <dbReference type="NCBI Taxonomy" id="40149"/>
    <lineage>
        <taxon>Eukaryota</taxon>
        <taxon>Viridiplantae</taxon>
        <taxon>Streptophyta</taxon>
        <taxon>Embryophyta</taxon>
        <taxon>Tracheophyta</taxon>
        <taxon>Spermatophyta</taxon>
        <taxon>Magnoliopsida</taxon>
        <taxon>Liliopsida</taxon>
        <taxon>Poales</taxon>
        <taxon>Poaceae</taxon>
        <taxon>BOP clade</taxon>
        <taxon>Oryzoideae</taxon>
        <taxon>Oryzeae</taxon>
        <taxon>Oryzinae</taxon>
        <taxon>Oryza</taxon>
    </lineage>
</organism>
<dbReference type="HOGENOM" id="CLU_916388_0_0_1"/>
<evidence type="ECO:0000259" key="4">
    <source>
        <dbReference type="PROSITE" id="PS51767"/>
    </source>
</evidence>
<dbReference type="Gene3D" id="2.40.70.10">
    <property type="entry name" value="Acid Proteases"/>
    <property type="match status" value="1"/>
</dbReference>
<reference evidence="5" key="1">
    <citation type="submission" date="2015-04" db="UniProtKB">
        <authorList>
            <consortium name="EnsemblPlants"/>
        </authorList>
    </citation>
    <scope>IDENTIFICATION</scope>
</reference>
<keyword evidence="6" id="KW-1185">Reference proteome</keyword>
<dbReference type="InterPro" id="IPR051708">
    <property type="entry name" value="Plant_Aspart_Prot_A1"/>
</dbReference>
<proteinExistence type="predicted"/>
<dbReference type="Gramene" id="OMERI12G03520.1">
    <property type="protein sequence ID" value="OMERI12G03520.1"/>
    <property type="gene ID" value="OMERI12G03520"/>
</dbReference>
<dbReference type="AlphaFoldDB" id="A0A0E0FAC3"/>
<dbReference type="InterPro" id="IPR033121">
    <property type="entry name" value="PEPTIDASE_A1"/>
</dbReference>
<dbReference type="GO" id="GO:0008233">
    <property type="term" value="F:peptidase activity"/>
    <property type="evidence" value="ECO:0007669"/>
    <property type="project" value="UniProtKB-KW"/>
</dbReference>
<keyword evidence="1" id="KW-0645">Protease</keyword>
<dbReference type="EnsemblPlants" id="OMERI12G03520.1">
    <property type="protein sequence ID" value="OMERI12G03520.1"/>
    <property type="gene ID" value="OMERI12G03520"/>
</dbReference>
<evidence type="ECO:0000313" key="6">
    <source>
        <dbReference type="Proteomes" id="UP000008021"/>
    </source>
</evidence>
<feature type="compositionally biased region" description="Basic and acidic residues" evidence="3">
    <location>
        <begin position="165"/>
        <end position="177"/>
    </location>
</feature>
<feature type="compositionally biased region" description="Basic and acidic residues" evidence="3">
    <location>
        <begin position="39"/>
        <end position="67"/>
    </location>
</feature>
<evidence type="ECO:0000256" key="3">
    <source>
        <dbReference type="SAM" id="MobiDB-lite"/>
    </source>
</evidence>
<sequence>MELGEEKKERKRGSKSQMEGESTMSESKSSSRGKKKSKTTSEQKVEIHTKETQNLENTKKKQEEGKIKRNKKAPVQASRKQTKQARPDLTLEFGGGAAVALKPENTFVTVQEGTLCLAIVARTEQQPVSILGNLAQQNIHVGYDLDAGTVTITAADGERPASGAYERRAGALRERKMAPMGSETGRARTPPSSSSTATDLAPAPSAASPAGVCECRAAAGGAGTTPKTAFSRVGATGHLSLLKRRSHRRLPSLVSSSPLPPLPPGPLRRSNPEVARGVAAAAGRRTSSPPASCPAAERREVRER</sequence>
<feature type="domain" description="Peptidase A1" evidence="4">
    <location>
        <begin position="1"/>
        <end position="153"/>
    </location>
</feature>
<dbReference type="InterPro" id="IPR032799">
    <property type="entry name" value="TAXi_C"/>
</dbReference>
<dbReference type="GO" id="GO:0005576">
    <property type="term" value="C:extracellular region"/>
    <property type="evidence" value="ECO:0007669"/>
    <property type="project" value="TreeGrafter"/>
</dbReference>
<dbReference type="PROSITE" id="PS51767">
    <property type="entry name" value="PEPTIDASE_A1"/>
    <property type="match status" value="1"/>
</dbReference>
<accession>A0A0E0FAC3</accession>
<feature type="compositionally biased region" description="Low complexity" evidence="3">
    <location>
        <begin position="15"/>
        <end position="30"/>
    </location>
</feature>
<dbReference type="InterPro" id="IPR021109">
    <property type="entry name" value="Peptidase_aspartic_dom_sf"/>
</dbReference>
<dbReference type="eggNOG" id="KOG1339">
    <property type="taxonomic scope" value="Eukaryota"/>
</dbReference>
<dbReference type="PANTHER" id="PTHR47967:SF128">
    <property type="entry name" value="ASPARTIC PROTEINASE CDR1-LIKE"/>
    <property type="match status" value="1"/>
</dbReference>
<dbReference type="SUPFAM" id="SSF50630">
    <property type="entry name" value="Acid proteases"/>
    <property type="match status" value="1"/>
</dbReference>
<feature type="region of interest" description="Disordered" evidence="3">
    <location>
        <begin position="243"/>
        <end position="304"/>
    </location>
</feature>
<dbReference type="PANTHER" id="PTHR47967">
    <property type="entry name" value="OS07G0603500 PROTEIN-RELATED"/>
    <property type="match status" value="1"/>
</dbReference>
<feature type="region of interest" description="Disordered" evidence="3">
    <location>
        <begin position="1"/>
        <end position="88"/>
    </location>
</feature>
<dbReference type="GO" id="GO:0006508">
    <property type="term" value="P:proteolysis"/>
    <property type="evidence" value="ECO:0007669"/>
    <property type="project" value="UniProtKB-KW"/>
</dbReference>
<feature type="compositionally biased region" description="Low complexity" evidence="3">
    <location>
        <begin position="189"/>
        <end position="208"/>
    </location>
</feature>
<dbReference type="Pfam" id="PF14541">
    <property type="entry name" value="TAXi_C"/>
    <property type="match status" value="1"/>
</dbReference>
<protein>
    <recommendedName>
        <fullName evidence="4">Peptidase A1 domain-containing protein</fullName>
    </recommendedName>
</protein>
<dbReference type="STRING" id="40149.A0A0E0FAC3"/>
<evidence type="ECO:0000256" key="2">
    <source>
        <dbReference type="ARBA" id="ARBA00022801"/>
    </source>
</evidence>
<feature type="region of interest" description="Disordered" evidence="3">
    <location>
        <begin position="161"/>
        <end position="208"/>
    </location>
</feature>
<keyword evidence="2" id="KW-0378">Hydrolase</keyword>
<evidence type="ECO:0000313" key="5">
    <source>
        <dbReference type="EnsemblPlants" id="OMERI12G03520.1"/>
    </source>
</evidence>
<dbReference type="Proteomes" id="UP000008021">
    <property type="component" value="Chromosome 12"/>
</dbReference>
<feature type="compositionally biased region" description="Low complexity" evidence="3">
    <location>
        <begin position="267"/>
        <end position="285"/>
    </location>
</feature>